<dbReference type="STRING" id="118168.MC7420_7469"/>
<dbReference type="RefSeq" id="WP_006098293.1">
    <property type="nucleotide sequence ID" value="NZ_DS989841.1"/>
</dbReference>
<sequence length="300" mass="35457">MTIPIIFIHYGNSNCLFQSIWQAKQSNPDSPIILLGDQANIHYHWLLGIDHYLIKAYTDNSRYSLKHYVHLSTNGELFERFCIERWFILYRFLQQRPDIPRCVYLDSDVLIYDLLDPPADELAHFGMTMVGYSAHTNFVSNKNVLGEFCLFIQQHYNEPSKKSWLHDHYSKFIEKHGCGGISDMTFFHKFRAYHSDEIGIISDVFGKDLMYTFDERIDTDFGGYEMQNGFKNIFWLNGKPYCKNNLNRKIVKFNTLHFQGASKIKMIDFVQNRNILFWVNLIINQTVLLQNKIFRKFKLG</sequence>
<dbReference type="EMBL" id="DS989841">
    <property type="protein sequence ID" value="EDX78816.1"/>
    <property type="molecule type" value="Genomic_DNA"/>
</dbReference>
<dbReference type="eggNOG" id="ENOG5032JF5">
    <property type="taxonomic scope" value="Bacteria"/>
</dbReference>
<proteinExistence type="predicted"/>
<accession>B4VH98</accession>
<evidence type="ECO:0000313" key="2">
    <source>
        <dbReference type="Proteomes" id="UP000003835"/>
    </source>
</evidence>
<reference evidence="1 2" key="1">
    <citation type="submission" date="2008-07" db="EMBL/GenBank/DDBJ databases">
        <authorList>
            <person name="Tandeau de Marsac N."/>
            <person name="Ferriera S."/>
            <person name="Johnson J."/>
            <person name="Kravitz S."/>
            <person name="Beeson K."/>
            <person name="Sutton G."/>
            <person name="Rogers Y.-H."/>
            <person name="Friedman R."/>
            <person name="Frazier M."/>
            <person name="Venter J.C."/>
        </authorList>
    </citation>
    <scope>NUCLEOTIDE SEQUENCE [LARGE SCALE GENOMIC DNA]</scope>
    <source>
        <strain evidence="1 2">PCC 7420</strain>
    </source>
</reference>
<gene>
    <name evidence="1" type="ORF">MC7420_7469</name>
</gene>
<evidence type="ECO:0008006" key="3">
    <source>
        <dbReference type="Google" id="ProtNLM"/>
    </source>
</evidence>
<keyword evidence="2" id="KW-1185">Reference proteome</keyword>
<dbReference type="Proteomes" id="UP000003835">
    <property type="component" value="Unassembled WGS sequence"/>
</dbReference>
<dbReference type="AlphaFoldDB" id="B4VH98"/>
<evidence type="ECO:0000313" key="1">
    <source>
        <dbReference type="EMBL" id="EDX78816.1"/>
    </source>
</evidence>
<name>B4VH98_9CYAN</name>
<dbReference type="OrthoDB" id="7299295at2"/>
<protein>
    <recommendedName>
        <fullName evidence="3">Nucleotide-diphospho-sugar transferase domain-containing protein</fullName>
    </recommendedName>
</protein>
<organism evidence="1 2">
    <name type="scientific">Coleofasciculus chthonoplastes PCC 7420</name>
    <dbReference type="NCBI Taxonomy" id="118168"/>
    <lineage>
        <taxon>Bacteria</taxon>
        <taxon>Bacillati</taxon>
        <taxon>Cyanobacteriota</taxon>
        <taxon>Cyanophyceae</taxon>
        <taxon>Coleofasciculales</taxon>
        <taxon>Coleofasciculaceae</taxon>
        <taxon>Coleofasciculus</taxon>
    </lineage>
</organism>
<dbReference type="HOGENOM" id="CLU_1000583_0_0_3"/>